<dbReference type="EMBL" id="SOCP01000015">
    <property type="protein sequence ID" value="TDV43695.1"/>
    <property type="molecule type" value="Genomic_DNA"/>
</dbReference>
<comment type="caution">
    <text evidence="3">The sequence shown here is derived from an EMBL/GenBank/DDBJ whole genome shotgun (WGS) entry which is preliminary data.</text>
</comment>
<feature type="region of interest" description="Disordered" evidence="1">
    <location>
        <begin position="166"/>
        <end position="196"/>
    </location>
</feature>
<dbReference type="OrthoDB" id="5195054at2"/>
<organism evidence="3 4">
    <name type="scientific">Actinophytocola oryzae</name>
    <dbReference type="NCBI Taxonomy" id="502181"/>
    <lineage>
        <taxon>Bacteria</taxon>
        <taxon>Bacillati</taxon>
        <taxon>Actinomycetota</taxon>
        <taxon>Actinomycetes</taxon>
        <taxon>Pseudonocardiales</taxon>
        <taxon>Pseudonocardiaceae</taxon>
    </lineage>
</organism>
<sequence length="958" mass="104823">MITAIVLATTVISVFATPGGTGQRERKGVTGVDNGSAVNATDQGLLQLIYDLMSQRGDWPTFTAVDLRADRDLGVEDAQAALLAIPEGYISRPWQAHGFSDRDAVRLTLRGVTMCAGGRQDLDLSARFVAWVVKVESEASDDGETPLVAKSVDFAAYLELPLESARPGPVESAAGAESDTETEQSAPAQDPDETPDFVRTRAALSRVRVLVDLLPHFWIGVNWQQEEPWLWELTIDRRRLRPYRRLQGPDALLEYAESAERERLAAQNVNSLRQGSVNIFHGPVTVQSALTEVETGVPTRTGDLDVLLPMLRAEITEVSADLVSANRFDDAIFAAFRRVEHELQQRTQNAAIGNELIKAAFVERREPIRVTAREQDKDRLVELFSGAIGLFKGDRSHKDRPLLPCRSRYECMRLLAHASTLLDLLDRDIDRAPIVRGYEHRQGHTLTLWVDRASSQVEVWLDETTRLDKLSYRPGTLVVDVARVAPGEHRIHLVDGHRQGAAHTVWLTSEPGLSSWYRVIEVNLPLYGDAEGEQQLDVSGVRLYCLEAGTASERILPTREAYTVGHYVSWHWSSTAAIGGAWVGDRDGGSLRKLWEVSTLFEGQPVAPAHPIRLMHISMEPSRLRLRIGAKTPLRVLAHLTDGTARWTEPLDDPKIETSDEKTVFYKGGAVIAKAPGATTLRCLHAGCSAEASVEIASHPRGTVTELLTGLPPVAGIASTAKGLVVSTRGTQLWRVGREGVYRLIAAVPRMPTVLLGTDTLAARADGELAVRITGIREIQVLHHHDEYATSHIINPDCLGTPMAFVWDNEDLMVAMDSGTIHRVAMDSTATQLASFEGVPIAVACSADDLLVLCGPRPNAEPPQRVNLLWRIPHGQAEGVNLLANQCLTELGGVAYVGDDIYVSDSRSGRVLRLPHDQTAEPVTVADGLVNPNQLTSDLDGTLYIADFGAGAIHQILP</sequence>
<gene>
    <name evidence="3" type="ORF">CLV71_115158</name>
</gene>
<dbReference type="Gene3D" id="2.120.10.30">
    <property type="entry name" value="TolB, C-terminal domain"/>
    <property type="match status" value="1"/>
</dbReference>
<protein>
    <submittedName>
        <fullName evidence="3">Uncharacterized protein Ymh</fullName>
    </submittedName>
</protein>
<feature type="domain" description="Conserved hypothetical protein CHP02391" evidence="2">
    <location>
        <begin position="313"/>
        <end position="423"/>
    </location>
</feature>
<reference evidence="3 4" key="1">
    <citation type="submission" date="2019-03" db="EMBL/GenBank/DDBJ databases">
        <title>Genomic Encyclopedia of Archaeal and Bacterial Type Strains, Phase II (KMG-II): from individual species to whole genera.</title>
        <authorList>
            <person name="Goeker M."/>
        </authorList>
    </citation>
    <scope>NUCLEOTIDE SEQUENCE [LARGE SCALE GENOMIC DNA]</scope>
    <source>
        <strain evidence="3 4">DSM 45499</strain>
    </source>
</reference>
<evidence type="ECO:0000256" key="1">
    <source>
        <dbReference type="SAM" id="MobiDB-lite"/>
    </source>
</evidence>
<evidence type="ECO:0000313" key="3">
    <source>
        <dbReference type="EMBL" id="TDV43695.1"/>
    </source>
</evidence>
<keyword evidence="4" id="KW-1185">Reference proteome</keyword>
<accession>A0A4R7V6N4</accession>
<name>A0A4R7V6N4_9PSEU</name>
<dbReference type="AlphaFoldDB" id="A0A4R7V6N4"/>
<dbReference type="Proteomes" id="UP000294927">
    <property type="component" value="Unassembled WGS sequence"/>
</dbReference>
<proteinExistence type="predicted"/>
<dbReference type="Pfam" id="PF09509">
    <property type="entry name" value="Hypoth_Ymh"/>
    <property type="match status" value="1"/>
</dbReference>
<dbReference type="InterPro" id="IPR012654">
    <property type="entry name" value="CHP02391"/>
</dbReference>
<dbReference type="SUPFAM" id="SSF63829">
    <property type="entry name" value="Calcium-dependent phosphotriesterase"/>
    <property type="match status" value="1"/>
</dbReference>
<dbReference type="RefSeq" id="WP_133906912.1">
    <property type="nucleotide sequence ID" value="NZ_SOCP01000015.1"/>
</dbReference>
<evidence type="ECO:0000259" key="2">
    <source>
        <dbReference type="Pfam" id="PF09509"/>
    </source>
</evidence>
<dbReference type="InterPro" id="IPR011042">
    <property type="entry name" value="6-blade_b-propeller_TolB-like"/>
</dbReference>
<evidence type="ECO:0000313" key="4">
    <source>
        <dbReference type="Proteomes" id="UP000294927"/>
    </source>
</evidence>